<evidence type="ECO:0000313" key="7">
    <source>
        <dbReference type="EMBL" id="MBU5923088.1"/>
    </source>
</evidence>
<dbReference type="InterPro" id="IPR029787">
    <property type="entry name" value="Nucleotide_cyclase"/>
</dbReference>
<evidence type="ECO:0000313" key="6">
    <source>
        <dbReference type="EMBL" id="KJN32850.1"/>
    </source>
</evidence>
<evidence type="ECO:0000256" key="4">
    <source>
        <dbReference type="ARBA" id="ARBA00034247"/>
    </source>
</evidence>
<proteinExistence type="predicted"/>
<dbReference type="GO" id="GO:0052621">
    <property type="term" value="F:diguanylate cyclase activity"/>
    <property type="evidence" value="ECO:0007669"/>
    <property type="project" value="UniProtKB-EC"/>
</dbReference>
<comment type="catalytic activity">
    <reaction evidence="4">
        <text>2 GTP = 3',3'-c-di-GMP + 2 diphosphate</text>
        <dbReference type="Rhea" id="RHEA:24898"/>
        <dbReference type="ChEBI" id="CHEBI:33019"/>
        <dbReference type="ChEBI" id="CHEBI:37565"/>
        <dbReference type="ChEBI" id="CHEBI:58805"/>
        <dbReference type="EC" id="2.7.7.65"/>
    </reaction>
</comment>
<dbReference type="InterPro" id="IPR043128">
    <property type="entry name" value="Rev_trsase/Diguanyl_cyclase"/>
</dbReference>
<evidence type="ECO:0000256" key="1">
    <source>
        <dbReference type="ARBA" id="ARBA00001946"/>
    </source>
</evidence>
<evidence type="ECO:0000313" key="9">
    <source>
        <dbReference type="Proteomes" id="UP000787201"/>
    </source>
</evidence>
<sequence>MKAPATPENETDRLNSLRESGLLEIDSSPAFDRLTRLAKRFFQVPLAMVNLIDEHSLIVKSADGQAPDTVPRNISFCGHTILTEAPLVVGDMLQDDRFADNPLVAGEPRVRFYAGFPLRLRDGASVGSLCLIDYAPREFSAADLAVLGDLGALAEDEFAAISAATTDELTGLFNRRGFNQLVRFTLSVARRRAEPLTLGWLDLDHFKEINDRYGHEEGDKALKTMAQLMRASFREADLLVRFGGDEFAVLFADTDEQGAWIAMQYLVEQVENYNARKLHPWSLQFSWGLSEFDHNGNDLQQWLKDADEKMYAMKQQRQRSR</sequence>
<dbReference type="FunFam" id="3.30.70.270:FF:000001">
    <property type="entry name" value="Diguanylate cyclase domain protein"/>
    <property type="match status" value="1"/>
</dbReference>
<dbReference type="PANTHER" id="PTHR43102:SF2">
    <property type="entry name" value="GAF DOMAIN-CONTAINING PROTEIN"/>
    <property type="match status" value="1"/>
</dbReference>
<dbReference type="Gene3D" id="3.30.70.270">
    <property type="match status" value="1"/>
</dbReference>
<dbReference type="PROSITE" id="PS50887">
    <property type="entry name" value="GGDEF"/>
    <property type="match status" value="1"/>
</dbReference>
<dbReference type="CDD" id="cd01949">
    <property type="entry name" value="GGDEF"/>
    <property type="match status" value="1"/>
</dbReference>
<dbReference type="Pfam" id="PF00990">
    <property type="entry name" value="GGDEF"/>
    <property type="match status" value="1"/>
</dbReference>
<dbReference type="SMART" id="SM00065">
    <property type="entry name" value="GAF"/>
    <property type="match status" value="1"/>
</dbReference>
<evidence type="ECO:0000256" key="3">
    <source>
        <dbReference type="ARBA" id="ARBA00012528"/>
    </source>
</evidence>
<protein>
    <recommendedName>
        <fullName evidence="3">diguanylate cyclase</fullName>
        <ecNumber evidence="3">2.7.7.65</ecNumber>
    </recommendedName>
</protein>
<dbReference type="EC" id="2.7.7.65" evidence="3"/>
<reference evidence="6 8" key="1">
    <citation type="submission" date="2015-03" db="EMBL/GenBank/DDBJ databases">
        <authorList>
            <person name="McCorrison J."/>
            <person name="Sanka R."/>
            <person name="Adams M."/>
            <person name="Brinkac L."/>
            <person name="Nierman W."/>
            <person name="Sutton G."/>
            <person name="Nelson K."/>
            <person name="Kiedrowski L."/>
            <person name="Guerrero D."/>
            <person name="Bonomo R."/>
        </authorList>
    </citation>
    <scope>NUCLEOTIDE SEQUENCE [LARGE SCALE GENOMIC DNA]</scope>
    <source>
        <strain evidence="6 8">35699</strain>
    </source>
</reference>
<evidence type="ECO:0000256" key="2">
    <source>
        <dbReference type="ARBA" id="ARBA00004665"/>
    </source>
</evidence>
<evidence type="ECO:0000313" key="8">
    <source>
        <dbReference type="Proteomes" id="UP000033352"/>
    </source>
</evidence>
<dbReference type="EMBL" id="JAHLTI010000001">
    <property type="protein sequence ID" value="MBU5923088.1"/>
    <property type="molecule type" value="Genomic_DNA"/>
</dbReference>
<feature type="domain" description="GGDEF" evidence="5">
    <location>
        <begin position="194"/>
        <end position="321"/>
    </location>
</feature>
<dbReference type="InterPro" id="IPR003018">
    <property type="entry name" value="GAF"/>
</dbReference>
<dbReference type="NCBIfam" id="TIGR00254">
    <property type="entry name" value="GGDEF"/>
    <property type="match status" value="1"/>
</dbReference>
<dbReference type="InterPro" id="IPR000160">
    <property type="entry name" value="GGDEF_dom"/>
</dbReference>
<dbReference type="SUPFAM" id="SSF55781">
    <property type="entry name" value="GAF domain-like"/>
    <property type="match status" value="1"/>
</dbReference>
<comment type="caution">
    <text evidence="6">The sequence shown here is derived from an EMBL/GenBank/DDBJ whole genome shotgun (WGS) entry which is preliminary data.</text>
</comment>
<dbReference type="InterPro" id="IPR029016">
    <property type="entry name" value="GAF-like_dom_sf"/>
</dbReference>
<dbReference type="Proteomes" id="UP000787201">
    <property type="component" value="Unassembled WGS sequence"/>
</dbReference>
<dbReference type="RefSeq" id="WP_025756429.1">
    <property type="nucleotide sequence ID" value="NZ_CABMND010000001.1"/>
</dbReference>
<reference evidence="7 9" key="2">
    <citation type="submission" date="2021-06" db="EMBL/GenBank/DDBJ databases">
        <authorList>
            <person name="Stanton E."/>
        </authorList>
    </citation>
    <scope>NUCLEOTIDE SEQUENCE [LARGE SCALE GENOMIC DNA]</scope>
    <source>
        <strain evidence="7 9">2021EL-00146</strain>
    </source>
</reference>
<dbReference type="AlphaFoldDB" id="A0A0F1BID2"/>
<keyword evidence="9" id="KW-1185">Reference proteome</keyword>
<accession>A0A0F1BID2</accession>
<comment type="cofactor">
    <cofactor evidence="1">
        <name>Mg(2+)</name>
        <dbReference type="ChEBI" id="CHEBI:18420"/>
    </cofactor>
</comment>
<evidence type="ECO:0000259" key="5">
    <source>
        <dbReference type="PROSITE" id="PS50887"/>
    </source>
</evidence>
<dbReference type="PANTHER" id="PTHR43102">
    <property type="entry name" value="SLR1143 PROTEIN"/>
    <property type="match status" value="1"/>
</dbReference>
<organism evidence="6 8">
    <name type="scientific">Enterobacter sichuanensis</name>
    <dbReference type="NCBI Taxonomy" id="2071710"/>
    <lineage>
        <taxon>Bacteria</taxon>
        <taxon>Pseudomonadati</taxon>
        <taxon>Pseudomonadota</taxon>
        <taxon>Gammaproteobacteria</taxon>
        <taxon>Enterobacterales</taxon>
        <taxon>Enterobacteriaceae</taxon>
        <taxon>Enterobacter</taxon>
        <taxon>Enterobacter cloacae complex</taxon>
    </lineage>
</organism>
<gene>
    <name evidence="7" type="ORF">KQV47_02660</name>
    <name evidence="6" type="ORF">SS37_00605</name>
</gene>
<name>A0A0F1BID2_9ENTR</name>
<dbReference type="OrthoDB" id="9812358at2"/>
<dbReference type="PATRIC" id="fig|1619248.3.peg.126"/>
<dbReference type="Proteomes" id="UP000033352">
    <property type="component" value="Unassembled WGS sequence"/>
</dbReference>
<dbReference type="SUPFAM" id="SSF55073">
    <property type="entry name" value="Nucleotide cyclase"/>
    <property type="match status" value="1"/>
</dbReference>
<dbReference type="Pfam" id="PF01590">
    <property type="entry name" value="GAF"/>
    <property type="match status" value="1"/>
</dbReference>
<dbReference type="EMBL" id="JZYX01000001">
    <property type="protein sequence ID" value="KJN32850.1"/>
    <property type="molecule type" value="Genomic_DNA"/>
</dbReference>
<dbReference type="Gene3D" id="3.30.450.40">
    <property type="match status" value="1"/>
</dbReference>
<comment type="pathway">
    <text evidence="2">Purine metabolism; 3',5'-cyclic di-GMP biosynthesis.</text>
</comment>
<dbReference type="SMART" id="SM00267">
    <property type="entry name" value="GGDEF"/>
    <property type="match status" value="1"/>
</dbReference>